<dbReference type="InterPro" id="IPR050130">
    <property type="entry name" value="ClpA_ClpB"/>
</dbReference>
<comment type="caution">
    <text evidence="8">The sequence shown here is derived from an EMBL/GenBank/DDBJ whole genome shotgun (WGS) entry which is preliminary data.</text>
</comment>
<dbReference type="PRINTS" id="PR00300">
    <property type="entry name" value="CLPPROTEASEA"/>
</dbReference>
<dbReference type="PANTHER" id="PTHR11638">
    <property type="entry name" value="ATP-DEPENDENT CLP PROTEASE"/>
    <property type="match status" value="1"/>
</dbReference>
<dbReference type="PANTHER" id="PTHR11638:SF18">
    <property type="entry name" value="HEAT SHOCK PROTEIN 104"/>
    <property type="match status" value="1"/>
</dbReference>
<dbReference type="InterPro" id="IPR001270">
    <property type="entry name" value="ClpA/B"/>
</dbReference>
<dbReference type="EMBL" id="MEVB01000020">
    <property type="protein sequence ID" value="OGC52362.1"/>
    <property type="molecule type" value="Genomic_DNA"/>
</dbReference>
<keyword evidence="4 5" id="KW-0143">Chaperone</keyword>
<name>A0A1F4V596_UNCKA</name>
<dbReference type="InterPro" id="IPR027417">
    <property type="entry name" value="P-loop_NTPase"/>
</dbReference>
<accession>A0A1F4V596</accession>
<dbReference type="SMART" id="SM00382">
    <property type="entry name" value="AAA"/>
    <property type="match status" value="2"/>
</dbReference>
<evidence type="ECO:0000256" key="5">
    <source>
        <dbReference type="RuleBase" id="RU004432"/>
    </source>
</evidence>
<feature type="domain" description="AAA+ ATPase" evidence="6">
    <location>
        <begin position="422"/>
        <end position="561"/>
    </location>
</feature>
<dbReference type="CDD" id="cd19499">
    <property type="entry name" value="RecA-like_ClpB_Hsp104-like"/>
    <property type="match status" value="1"/>
</dbReference>
<feature type="domain" description="AAA+ ATPase" evidence="6">
    <location>
        <begin position="85"/>
        <end position="232"/>
    </location>
</feature>
<dbReference type="Pfam" id="PF00004">
    <property type="entry name" value="AAA"/>
    <property type="match status" value="1"/>
</dbReference>
<evidence type="ECO:0000256" key="3">
    <source>
        <dbReference type="ARBA" id="ARBA00022840"/>
    </source>
</evidence>
<organism evidence="8 9">
    <name type="scientific">candidate division WWE3 bacterium RIFCSPHIGHO2_01_FULL_43_9</name>
    <dbReference type="NCBI Taxonomy" id="1802618"/>
    <lineage>
        <taxon>Bacteria</taxon>
        <taxon>Katanobacteria</taxon>
    </lineage>
</organism>
<keyword evidence="3 5" id="KW-0067">ATP-binding</keyword>
<dbReference type="InterPro" id="IPR003959">
    <property type="entry name" value="ATPase_AAA_core"/>
</dbReference>
<evidence type="ECO:0000256" key="4">
    <source>
        <dbReference type="ARBA" id="ARBA00023186"/>
    </source>
</evidence>
<evidence type="ECO:0000259" key="6">
    <source>
        <dbReference type="SMART" id="SM00382"/>
    </source>
</evidence>
<dbReference type="SMART" id="SM01086">
    <property type="entry name" value="ClpB_D2-small"/>
    <property type="match status" value="1"/>
</dbReference>
<dbReference type="AlphaFoldDB" id="A0A1F4V596"/>
<feature type="domain" description="Clp ATPase C-terminal" evidence="7">
    <location>
        <begin position="602"/>
        <end position="691"/>
    </location>
</feature>
<dbReference type="GO" id="GO:0005737">
    <property type="term" value="C:cytoplasm"/>
    <property type="evidence" value="ECO:0007669"/>
    <property type="project" value="TreeGrafter"/>
</dbReference>
<proteinExistence type="inferred from homology"/>
<reference evidence="8 9" key="1">
    <citation type="journal article" date="2016" name="Nat. Commun.">
        <title>Thousands of microbial genomes shed light on interconnected biogeochemical processes in an aquifer system.</title>
        <authorList>
            <person name="Anantharaman K."/>
            <person name="Brown C.T."/>
            <person name="Hug L.A."/>
            <person name="Sharon I."/>
            <person name="Castelle C.J."/>
            <person name="Probst A.J."/>
            <person name="Thomas B.C."/>
            <person name="Singh A."/>
            <person name="Wilkins M.J."/>
            <person name="Karaoz U."/>
            <person name="Brodie E.L."/>
            <person name="Williams K.H."/>
            <person name="Hubbard S.S."/>
            <person name="Banfield J.F."/>
        </authorList>
    </citation>
    <scope>NUCLEOTIDE SEQUENCE [LARGE SCALE GENOMIC DNA]</scope>
</reference>
<sequence>MVICQRCGQNPATITAYKIIDGKQVYLALCEQCNYELAQISSNSASVLDKFGRDLTALAKSGRLDPVIGRKDEIERLVHILCRRTKNNPVLIGDPGVGKTAIVEGLAQRIVDGQVPEPLRGKKVFALDLTAVIAGTNHRGMFEERLKNIINEVIKAQGQIIMFVDELHQVVGAGASGSAEAMDAANILKPSLARGELQLVGATTLDEYRKYIERDGALERRFQPVLVKEPVAEDTLEIIKGLRERYEQHHKVKIDDIALEYAVKLSGRYISDRFWPDKAIDVIDEACAQVRLSQIKEPENLKLVEQQLKDARDAQKSITSDEELVAAKQRIAELERVKQELINIWMQTKLEEIPTVRKEAIARVVARMTGIPVEEVSMAEKERLLNMEELIHNRMVNQKTAVSIVCSAIRRARAGLRDMKRPIGVFLFMGPTGVGKTELAKSLAEVLYGNESALVRLDMSEYMEKHTVSKMIGAPPGYVGYGEGGQLTEVVRRKPYSVILLDEIEKAHPDVFNALLQIMEDGRLTDSRGRVVDFKNAIIIMTSNVGSELLKRSDIGFGKTGSARPEEVKQDEMERKIRDSLKDTFKPEFINRIDEIVVFSSLTREDIRKIVVLEVEKVKKLLAEKGIAATVTSAVMDYLAENGFSEEFGARPLKRFIQKELEDRLSHMLISGKAAEGDAVDIAMEKNELKVRVRENVMADK</sequence>
<protein>
    <recommendedName>
        <fullName evidence="10">ATP-dependent Clp protease ATP-binding subunit ClpC</fullName>
    </recommendedName>
</protein>
<dbReference type="Pfam" id="PF10431">
    <property type="entry name" value="ClpB_D2-small"/>
    <property type="match status" value="1"/>
</dbReference>
<evidence type="ECO:0000259" key="7">
    <source>
        <dbReference type="SMART" id="SM01086"/>
    </source>
</evidence>
<gene>
    <name evidence="8" type="ORF">A2709_01100</name>
</gene>
<dbReference type="InterPro" id="IPR003593">
    <property type="entry name" value="AAA+_ATPase"/>
</dbReference>
<evidence type="ECO:0000313" key="9">
    <source>
        <dbReference type="Proteomes" id="UP000176853"/>
    </source>
</evidence>
<keyword evidence="1" id="KW-0677">Repeat</keyword>
<dbReference type="Gene3D" id="1.10.8.60">
    <property type="match status" value="2"/>
</dbReference>
<dbReference type="PROSITE" id="PS00871">
    <property type="entry name" value="CLPAB_2"/>
    <property type="match status" value="1"/>
</dbReference>
<dbReference type="FunFam" id="3.40.50.300:FF:000025">
    <property type="entry name" value="ATP-dependent Clp protease subunit"/>
    <property type="match status" value="1"/>
</dbReference>
<evidence type="ECO:0008006" key="10">
    <source>
        <dbReference type="Google" id="ProtNLM"/>
    </source>
</evidence>
<dbReference type="GO" id="GO:0034605">
    <property type="term" value="P:cellular response to heat"/>
    <property type="evidence" value="ECO:0007669"/>
    <property type="project" value="TreeGrafter"/>
</dbReference>
<dbReference type="InterPro" id="IPR019489">
    <property type="entry name" value="Clp_ATPase_C"/>
</dbReference>
<dbReference type="InterPro" id="IPR018368">
    <property type="entry name" value="ClpA/B_CS1"/>
</dbReference>
<evidence type="ECO:0000256" key="1">
    <source>
        <dbReference type="ARBA" id="ARBA00022737"/>
    </source>
</evidence>
<dbReference type="Proteomes" id="UP000176853">
    <property type="component" value="Unassembled WGS sequence"/>
</dbReference>
<evidence type="ECO:0000256" key="2">
    <source>
        <dbReference type="ARBA" id="ARBA00022741"/>
    </source>
</evidence>
<comment type="similarity">
    <text evidence="5">Belongs to the ClpA/ClpB family.</text>
</comment>
<dbReference type="Pfam" id="PF17871">
    <property type="entry name" value="AAA_lid_9"/>
    <property type="match status" value="1"/>
</dbReference>
<dbReference type="CDD" id="cd00009">
    <property type="entry name" value="AAA"/>
    <property type="match status" value="1"/>
</dbReference>
<dbReference type="InterPro" id="IPR028299">
    <property type="entry name" value="ClpA/B_CS2"/>
</dbReference>
<dbReference type="SUPFAM" id="SSF52540">
    <property type="entry name" value="P-loop containing nucleoside triphosphate hydrolases"/>
    <property type="match status" value="2"/>
</dbReference>
<dbReference type="Gene3D" id="4.10.860.10">
    <property type="entry name" value="UVR domain"/>
    <property type="match status" value="1"/>
</dbReference>
<keyword evidence="2 5" id="KW-0547">Nucleotide-binding</keyword>
<dbReference type="GO" id="GO:0005524">
    <property type="term" value="F:ATP binding"/>
    <property type="evidence" value="ECO:0007669"/>
    <property type="project" value="UniProtKB-KW"/>
</dbReference>
<dbReference type="GO" id="GO:0016887">
    <property type="term" value="F:ATP hydrolysis activity"/>
    <property type="evidence" value="ECO:0007669"/>
    <property type="project" value="InterPro"/>
</dbReference>
<dbReference type="Pfam" id="PF07724">
    <property type="entry name" value="AAA_2"/>
    <property type="match status" value="1"/>
</dbReference>
<dbReference type="FunFam" id="3.40.50.300:FF:000010">
    <property type="entry name" value="Chaperone clpB 1, putative"/>
    <property type="match status" value="1"/>
</dbReference>
<dbReference type="Gene3D" id="3.40.50.300">
    <property type="entry name" value="P-loop containing nucleotide triphosphate hydrolases"/>
    <property type="match status" value="2"/>
</dbReference>
<dbReference type="InterPro" id="IPR041546">
    <property type="entry name" value="ClpA/ClpB_AAA_lid"/>
</dbReference>
<evidence type="ECO:0000313" key="8">
    <source>
        <dbReference type="EMBL" id="OGC52362.1"/>
    </source>
</evidence>
<dbReference type="PROSITE" id="PS00870">
    <property type="entry name" value="CLPAB_1"/>
    <property type="match status" value="1"/>
</dbReference>